<reference evidence="3 4" key="1">
    <citation type="journal article" date="2014" name="Genome Announc.">
        <title>Genome Sequence and Methylome of Soil Bacterium Gemmatirosa kalamazoonensis KBS708T, a Member of the Rarely Cultivated Gemmatimonadetes Phylum.</title>
        <authorList>
            <person name="Debruyn J.M."/>
            <person name="Radosevich M."/>
            <person name="Wommack K.E."/>
            <person name="Polson S.W."/>
            <person name="Hauser L.J."/>
            <person name="Fawaz M.N."/>
            <person name="Korlach J."/>
            <person name="Tsai Y.C."/>
        </authorList>
    </citation>
    <scope>NUCLEOTIDE SEQUENCE [LARGE SCALE GENOMIC DNA]</scope>
    <source>
        <strain evidence="3 4">KBS708</strain>
    </source>
</reference>
<accession>W0RBG1</accession>
<dbReference type="HOGENOM" id="CLU_955648_0_0_0"/>
<evidence type="ECO:0000256" key="1">
    <source>
        <dbReference type="SAM" id="SignalP"/>
    </source>
</evidence>
<dbReference type="eggNOG" id="ENOG50332EH">
    <property type="taxonomic scope" value="Bacteria"/>
</dbReference>
<evidence type="ECO:0000313" key="4">
    <source>
        <dbReference type="Proteomes" id="UP000019151"/>
    </source>
</evidence>
<dbReference type="Proteomes" id="UP000019151">
    <property type="component" value="Chromosome"/>
</dbReference>
<organism evidence="3 4">
    <name type="scientific">Gemmatirosa kalamazoonensis</name>
    <dbReference type="NCBI Taxonomy" id="861299"/>
    <lineage>
        <taxon>Bacteria</taxon>
        <taxon>Pseudomonadati</taxon>
        <taxon>Gemmatimonadota</taxon>
        <taxon>Gemmatimonadia</taxon>
        <taxon>Gemmatimonadales</taxon>
        <taxon>Gemmatimonadaceae</taxon>
        <taxon>Gemmatirosa</taxon>
    </lineage>
</organism>
<dbReference type="RefSeq" id="WP_025409343.1">
    <property type="nucleotide sequence ID" value="NZ_CP007128.1"/>
</dbReference>
<gene>
    <name evidence="3" type="ORF">J421_0250</name>
</gene>
<keyword evidence="4" id="KW-1185">Reference proteome</keyword>
<evidence type="ECO:0000259" key="2">
    <source>
        <dbReference type="Pfam" id="PF14534"/>
    </source>
</evidence>
<dbReference type="SUPFAM" id="SSF54427">
    <property type="entry name" value="NTF2-like"/>
    <property type="match status" value="1"/>
</dbReference>
<evidence type="ECO:0000313" key="3">
    <source>
        <dbReference type="EMBL" id="AHG87787.1"/>
    </source>
</evidence>
<feature type="chain" id="PRO_5004794035" description="DUF4440 domain-containing protein" evidence="1">
    <location>
        <begin position="20"/>
        <end position="291"/>
    </location>
</feature>
<dbReference type="Gene3D" id="3.10.450.50">
    <property type="match status" value="2"/>
</dbReference>
<feature type="signal peptide" evidence="1">
    <location>
        <begin position="1"/>
        <end position="19"/>
    </location>
</feature>
<dbReference type="Pfam" id="PF14534">
    <property type="entry name" value="DUF4440"/>
    <property type="match status" value="1"/>
</dbReference>
<dbReference type="InterPro" id="IPR027843">
    <property type="entry name" value="DUF4440"/>
</dbReference>
<sequence length="291" mass="30370">MRIAILAALLVAAPLAAQAPSDDAASLIAAERGFARLSADSGTWLAFRTNLDARSIIFQPRATDAQAWYAAHPPRDGMPPQGTLFWTPAHVGVSSSGDLGFSTGPYRFERLGRDTVRAGGVFASVWGRRPGEPWRVLVDLGVGGTAVPTVDPERSVRVAAAGQPSRATSDASLAEVLRVDSALGARFADPSSPDGLVARTADDAALLRDGVGARMGRDAARSIAEAAGASYRSTPITGTVARAGDLAYTYGTYTRVAGDAVQAGNYLRVWRRDAAGWRLVLDVASPVPKGA</sequence>
<protein>
    <recommendedName>
        <fullName evidence="2">DUF4440 domain-containing protein</fullName>
    </recommendedName>
</protein>
<name>W0RBG1_9BACT</name>
<keyword evidence="1" id="KW-0732">Signal</keyword>
<dbReference type="OrthoDB" id="1119084at2"/>
<dbReference type="InterPro" id="IPR032710">
    <property type="entry name" value="NTF2-like_dom_sf"/>
</dbReference>
<dbReference type="EMBL" id="CP007128">
    <property type="protein sequence ID" value="AHG87787.1"/>
    <property type="molecule type" value="Genomic_DNA"/>
</dbReference>
<feature type="domain" description="DUF4440" evidence="2">
    <location>
        <begin position="191"/>
        <end position="279"/>
    </location>
</feature>
<dbReference type="InParanoid" id="W0RBG1"/>
<dbReference type="KEGG" id="gba:J421_0250"/>
<proteinExistence type="predicted"/>
<dbReference type="AlphaFoldDB" id="W0RBG1"/>